<sequence>MIYSAILKAKQRRGGWSKTTLNNKLVVLKSTSWVLWKVTR</sequence>
<dbReference type="EMBL" id="DS267846">
    <property type="protein sequence ID" value="EDN56172.1"/>
    <property type="molecule type" value="Genomic_DNA"/>
</dbReference>
<proteinExistence type="predicted"/>
<dbReference type="Proteomes" id="UP000242664">
    <property type="component" value="Unassembled WGS sequence"/>
</dbReference>
<gene>
    <name evidence="1" type="ORF">VEx25_0753</name>
</gene>
<keyword evidence="2" id="KW-1185">Reference proteome</keyword>
<evidence type="ECO:0000313" key="1">
    <source>
        <dbReference type="EMBL" id="EDN56172.1"/>
    </source>
</evidence>
<protein>
    <submittedName>
        <fullName evidence="1">Uncharacterized protein</fullName>
    </submittedName>
</protein>
<evidence type="ECO:0000313" key="2">
    <source>
        <dbReference type="Proteomes" id="UP000242664"/>
    </source>
</evidence>
<accession>A0ABM9WRX4</accession>
<reference evidence="2" key="1">
    <citation type="submission" date="2006-10" db="EMBL/GenBank/DDBJ databases">
        <authorList>
            <person name="Heidelberg J."/>
            <person name="Sebastian Y."/>
        </authorList>
    </citation>
    <scope>NUCLEOTIDE SEQUENCE [LARGE SCALE GENOMIC DNA]</scope>
    <source>
        <strain evidence="2">EX25</strain>
    </source>
</reference>
<name>A0ABM9WRX4_VIBAE</name>
<organism evidence="1 2">
    <name type="scientific">Vibrio antiquarius (strain Ex25)</name>
    <dbReference type="NCBI Taxonomy" id="150340"/>
    <lineage>
        <taxon>Bacteria</taxon>
        <taxon>Pseudomonadati</taxon>
        <taxon>Pseudomonadota</taxon>
        <taxon>Gammaproteobacteria</taxon>
        <taxon>Vibrionales</taxon>
        <taxon>Vibrionaceae</taxon>
        <taxon>Vibrio</taxon>
        <taxon>Vibrio diabolicus subgroup</taxon>
    </lineage>
</organism>